<sequence length="115" mass="12980">MYRVSWVFLGWYLVGLILMVSFEVPAWLKFANGIFLVLYACCVIEIGRNIYGSWGFVIKRAAIVGVLTFTVEWIGITTGFPFGAYDYYPTLGFLVAGVPLTIAFAWVGVFFYSLF</sequence>
<dbReference type="Proteomes" id="UP000464658">
    <property type="component" value="Chromosome"/>
</dbReference>
<evidence type="ECO:0000313" key="2">
    <source>
        <dbReference type="EMBL" id="BBP91741.1"/>
    </source>
</evidence>
<dbReference type="EMBL" id="AP021906">
    <property type="protein sequence ID" value="BBP91741.1"/>
    <property type="molecule type" value="Genomic_DNA"/>
</dbReference>
<keyword evidence="1" id="KW-0812">Transmembrane</keyword>
<protein>
    <recommendedName>
        <fullName evidence="4">Carotenoid biosynthesis protein</fullName>
    </recommendedName>
</protein>
<keyword evidence="1" id="KW-1133">Transmembrane helix</keyword>
<feature type="transmembrane region" description="Helical" evidence="1">
    <location>
        <begin position="91"/>
        <end position="114"/>
    </location>
</feature>
<dbReference type="PANTHER" id="PTHR39419">
    <property type="entry name" value="SLL0814 PROTEIN"/>
    <property type="match status" value="1"/>
</dbReference>
<name>A0A5S9MFK9_BACIA</name>
<dbReference type="AlphaFoldDB" id="A0A5S9MFK9"/>
<keyword evidence="1" id="KW-0472">Membrane</keyword>
<reference evidence="2 3" key="1">
    <citation type="submission" date="2019-12" db="EMBL/GenBank/DDBJ databases">
        <title>Full genome sequence of a Bacillus safensis strain isolated from commercially available natto in Indonesia.</title>
        <authorList>
            <person name="Yoshida M."/>
            <person name="Uomi M."/>
            <person name="Waturangi D."/>
            <person name="Ekaputri J.J."/>
            <person name="Setiamarga D.H.E."/>
        </authorList>
    </citation>
    <scope>NUCLEOTIDE SEQUENCE [LARGE SCALE GENOMIC DNA]</scope>
    <source>
        <strain evidence="2 3">IDN1</strain>
    </source>
</reference>
<evidence type="ECO:0008006" key="4">
    <source>
        <dbReference type="Google" id="ProtNLM"/>
    </source>
</evidence>
<feature type="transmembrane region" description="Helical" evidence="1">
    <location>
        <begin position="63"/>
        <end position="85"/>
    </location>
</feature>
<gene>
    <name evidence="2" type="ORF">BsIDN1_53590</name>
</gene>
<dbReference type="Pfam" id="PF04240">
    <property type="entry name" value="Caroten_synth"/>
    <property type="match status" value="1"/>
</dbReference>
<feature type="transmembrane region" description="Helical" evidence="1">
    <location>
        <begin position="7"/>
        <end position="28"/>
    </location>
</feature>
<evidence type="ECO:0000313" key="3">
    <source>
        <dbReference type="Proteomes" id="UP000464658"/>
    </source>
</evidence>
<dbReference type="PANTHER" id="PTHR39419:SF1">
    <property type="entry name" value="SLL0814 PROTEIN"/>
    <property type="match status" value="1"/>
</dbReference>
<proteinExistence type="predicted"/>
<accession>A0A5S9MFK9</accession>
<feature type="transmembrane region" description="Helical" evidence="1">
    <location>
        <begin position="34"/>
        <end position="51"/>
    </location>
</feature>
<evidence type="ECO:0000256" key="1">
    <source>
        <dbReference type="SAM" id="Phobius"/>
    </source>
</evidence>
<dbReference type="InterPro" id="IPR007354">
    <property type="entry name" value="CruF-like"/>
</dbReference>
<organism evidence="2 3">
    <name type="scientific">Bacillus safensis</name>
    <dbReference type="NCBI Taxonomy" id="561879"/>
    <lineage>
        <taxon>Bacteria</taxon>
        <taxon>Bacillati</taxon>
        <taxon>Bacillota</taxon>
        <taxon>Bacilli</taxon>
        <taxon>Bacillales</taxon>
        <taxon>Bacillaceae</taxon>
        <taxon>Bacillus</taxon>
    </lineage>
</organism>